<dbReference type="RefSeq" id="WP_081857538.1">
    <property type="nucleotide sequence ID" value="NZ_FONS01000001.1"/>
</dbReference>
<reference evidence="4 5" key="1">
    <citation type="submission" date="2016-10" db="EMBL/GenBank/DDBJ databases">
        <authorList>
            <person name="de Groot N.N."/>
        </authorList>
    </citation>
    <scope>NUCLEOTIDE SEQUENCE [LARGE SCALE GENOMIC DNA]</scope>
    <source>
        <strain evidence="4 5">ATCC 51969</strain>
    </source>
</reference>
<organism evidence="4 5">
    <name type="scientific">Pedobacter antarcticus</name>
    <dbReference type="NCBI Taxonomy" id="34086"/>
    <lineage>
        <taxon>Bacteria</taxon>
        <taxon>Pseudomonadati</taxon>
        <taxon>Bacteroidota</taxon>
        <taxon>Sphingobacteriia</taxon>
        <taxon>Sphingobacteriales</taxon>
        <taxon>Sphingobacteriaceae</taxon>
        <taxon>Pedobacter</taxon>
    </lineage>
</organism>
<sequence length="191" mass="21745">MSYYCDMEVTKKRIIDAAIIVFNNDPSGTLDMVADKAEVTPRTLYRYFKDRKILLEACRQEMALTCKAAMNAAFEASTVPLKQLELTLYAGIDCGSKYAFFDKTYQRSDYQPSAGNEENREYDDINSRWLALIIALQKQDIITSELTPEWIYELFSGMINTTLRSISSGNVAPNNIKKFAWYSFSKSIGIS</sequence>
<evidence type="ECO:0000313" key="4">
    <source>
        <dbReference type="EMBL" id="SFE30953.1"/>
    </source>
</evidence>
<feature type="domain" description="HTH tetR-type" evidence="3">
    <location>
        <begin position="8"/>
        <end position="66"/>
    </location>
</feature>
<proteinExistence type="predicted"/>
<dbReference type="STRING" id="34086.SAMN04488084_101584"/>
<dbReference type="InterPro" id="IPR001647">
    <property type="entry name" value="HTH_TetR"/>
</dbReference>
<dbReference type="GO" id="GO:0003677">
    <property type="term" value="F:DNA binding"/>
    <property type="evidence" value="ECO:0007669"/>
    <property type="project" value="UniProtKB-UniRule"/>
</dbReference>
<evidence type="ECO:0000256" key="1">
    <source>
        <dbReference type="ARBA" id="ARBA00023125"/>
    </source>
</evidence>
<dbReference type="SUPFAM" id="SSF46689">
    <property type="entry name" value="Homeodomain-like"/>
    <property type="match status" value="1"/>
</dbReference>
<dbReference type="InterPro" id="IPR009057">
    <property type="entry name" value="Homeodomain-like_sf"/>
</dbReference>
<evidence type="ECO:0000256" key="2">
    <source>
        <dbReference type="PROSITE-ProRule" id="PRU00335"/>
    </source>
</evidence>
<dbReference type="Proteomes" id="UP000183129">
    <property type="component" value="Unassembled WGS sequence"/>
</dbReference>
<dbReference type="Gene3D" id="1.10.357.10">
    <property type="entry name" value="Tetracycline Repressor, domain 2"/>
    <property type="match status" value="1"/>
</dbReference>
<dbReference type="AlphaFoldDB" id="A0A1I1ZK70"/>
<dbReference type="Pfam" id="PF00440">
    <property type="entry name" value="TetR_N"/>
    <property type="match status" value="1"/>
</dbReference>
<evidence type="ECO:0000313" key="5">
    <source>
        <dbReference type="Proteomes" id="UP000183129"/>
    </source>
</evidence>
<dbReference type="PROSITE" id="PS50977">
    <property type="entry name" value="HTH_TETR_2"/>
    <property type="match status" value="1"/>
</dbReference>
<name>A0A1I1ZK70_9SPHI</name>
<accession>A0A1I1ZK70</accession>
<protein>
    <submittedName>
        <fullName evidence="4">Transcriptional regulator, TetR family</fullName>
    </submittedName>
</protein>
<keyword evidence="1 2" id="KW-0238">DNA-binding</keyword>
<feature type="DNA-binding region" description="H-T-H motif" evidence="2">
    <location>
        <begin position="29"/>
        <end position="48"/>
    </location>
</feature>
<evidence type="ECO:0000259" key="3">
    <source>
        <dbReference type="PROSITE" id="PS50977"/>
    </source>
</evidence>
<dbReference type="EMBL" id="FONS01000001">
    <property type="protein sequence ID" value="SFE30953.1"/>
    <property type="molecule type" value="Genomic_DNA"/>
</dbReference>
<gene>
    <name evidence="4" type="ORF">SAMN03003324_00040</name>
</gene>